<gene>
    <name evidence="2" type="ordered locus">LFML04_1665</name>
</gene>
<accession>J9ZDZ9</accession>
<dbReference type="EMBL" id="CP002919">
    <property type="protein sequence ID" value="AFS53867.1"/>
    <property type="molecule type" value="Genomic_DNA"/>
</dbReference>
<sequence>MFSGSIQKPGEPRERFFGTPGEHDPHLRQEPPDVVDQGRPLFYEKGSHGQEGGQFLLGHRLDRHEPHVRTSHRLADGFGVPPVVLLGLDVRFHVFGVHQLDRVSHLFELPGPVVHPSARFHPDGAGGELRDRLQKPGPGDCLLEDRPAPVVHPVESKNGFCDVDAQRSNLHGGPFSLDVNGKQASPLWLTEAVIPIEAGTISLTYREKVLINLTEGSSIYG</sequence>
<dbReference type="Proteomes" id="UP000006177">
    <property type="component" value="Chromosome"/>
</dbReference>
<evidence type="ECO:0000313" key="3">
    <source>
        <dbReference type="Proteomes" id="UP000006177"/>
    </source>
</evidence>
<proteinExistence type="predicted"/>
<dbReference type="HOGENOM" id="CLU_1249356_0_0_0"/>
<evidence type="ECO:0000313" key="2">
    <source>
        <dbReference type="EMBL" id="AFS53867.1"/>
    </source>
</evidence>
<dbReference type="KEGG" id="lfi:LFML04_1665"/>
<feature type="region of interest" description="Disordered" evidence="1">
    <location>
        <begin position="1"/>
        <end position="32"/>
    </location>
</feature>
<dbReference type="AlphaFoldDB" id="J9ZDZ9"/>
<feature type="compositionally biased region" description="Basic and acidic residues" evidence="1">
    <location>
        <begin position="10"/>
        <end position="31"/>
    </location>
</feature>
<reference evidence="2 3" key="1">
    <citation type="journal article" date="2011" name="J. Microbiol.">
        <title>Complete genome of Leptospirillum ferriphilum ML-04 provides insight into its physiology and environmental adaptation.</title>
        <authorList>
            <person name="Mi S."/>
            <person name="Song J."/>
            <person name="Lin J."/>
            <person name="Che Y."/>
            <person name="Zheng H."/>
            <person name="Lin J."/>
        </authorList>
    </citation>
    <scope>NUCLEOTIDE SEQUENCE [LARGE SCALE GENOMIC DNA]</scope>
    <source>
        <strain evidence="2 3">ML-04</strain>
    </source>
</reference>
<name>J9ZDZ9_LEPFM</name>
<protein>
    <submittedName>
        <fullName evidence="2">Uncharacterized protein</fullName>
    </submittedName>
</protein>
<organism evidence="2 3">
    <name type="scientific">Leptospirillum ferriphilum (strain ML-04)</name>
    <dbReference type="NCBI Taxonomy" id="1048260"/>
    <lineage>
        <taxon>Bacteria</taxon>
        <taxon>Pseudomonadati</taxon>
        <taxon>Nitrospirota</taxon>
        <taxon>Nitrospiria</taxon>
        <taxon>Nitrospirales</taxon>
        <taxon>Nitrospiraceae</taxon>
        <taxon>Leptospirillum</taxon>
    </lineage>
</organism>
<dbReference type="STRING" id="1048260.LFML04_1665"/>
<evidence type="ECO:0000256" key="1">
    <source>
        <dbReference type="SAM" id="MobiDB-lite"/>
    </source>
</evidence>